<dbReference type="SFLD" id="SFLDS00001">
    <property type="entry name" value="Enolase"/>
    <property type="match status" value="1"/>
</dbReference>
<comment type="pathway">
    <text evidence="4">Quinol/quinone metabolism; menaquinone biosynthesis.</text>
</comment>
<feature type="active site" description="Proton donor" evidence="4">
    <location>
        <position position="189"/>
    </location>
</feature>
<dbReference type="InterPro" id="IPR041338">
    <property type="entry name" value="OSBS_N"/>
</dbReference>
<name>A0ABQ3VP12_9CHLR</name>
<dbReference type="NCBIfam" id="TIGR01927">
    <property type="entry name" value="menC_gam_Gplu"/>
    <property type="match status" value="1"/>
</dbReference>
<evidence type="ECO:0000256" key="4">
    <source>
        <dbReference type="HAMAP-Rule" id="MF_00470"/>
    </source>
</evidence>
<comment type="similarity">
    <text evidence="4">Belongs to the mandelate racemase/muconate lactonizing enzyme family. MenC type 1 subfamily.</text>
</comment>
<organism evidence="7 8">
    <name type="scientific">Dictyobacter formicarum</name>
    <dbReference type="NCBI Taxonomy" id="2778368"/>
    <lineage>
        <taxon>Bacteria</taxon>
        <taxon>Bacillati</taxon>
        <taxon>Chloroflexota</taxon>
        <taxon>Ktedonobacteria</taxon>
        <taxon>Ktedonobacterales</taxon>
        <taxon>Dictyobacteraceae</taxon>
        <taxon>Dictyobacter</taxon>
    </lineage>
</organism>
<dbReference type="InterPro" id="IPR029017">
    <property type="entry name" value="Enolase-like_N"/>
</dbReference>
<feature type="domain" description="Mandelate racemase/muconate lactonizing enzyme C-terminal" evidence="6">
    <location>
        <begin position="168"/>
        <end position="264"/>
    </location>
</feature>
<dbReference type="Gene3D" id="3.30.390.10">
    <property type="entry name" value="Enolase-like, N-terminal domain"/>
    <property type="match status" value="1"/>
</dbReference>
<evidence type="ECO:0000256" key="5">
    <source>
        <dbReference type="NCBIfam" id="TIGR01927"/>
    </source>
</evidence>
<dbReference type="HAMAP" id="MF_00470">
    <property type="entry name" value="MenC_1"/>
    <property type="match status" value="1"/>
</dbReference>
<evidence type="ECO:0000313" key="8">
    <source>
        <dbReference type="Proteomes" id="UP000635565"/>
    </source>
</evidence>
<dbReference type="Gene3D" id="3.20.20.120">
    <property type="entry name" value="Enolase-like C-terminal domain"/>
    <property type="match status" value="1"/>
</dbReference>
<accession>A0ABQ3VP12</accession>
<comment type="caution">
    <text evidence="7">The sequence shown here is derived from an EMBL/GenBank/DDBJ whole genome shotgun (WGS) entry which is preliminary data.</text>
</comment>
<evidence type="ECO:0000313" key="7">
    <source>
        <dbReference type="EMBL" id="GHO87323.1"/>
    </source>
</evidence>
<comment type="function">
    <text evidence="4">Converts 2-succinyl-6-hydroxy-2,4-cyclohexadiene-1-carboxylate (SHCHC) to 2-succinylbenzoate (OSB).</text>
</comment>
<keyword evidence="1 4" id="KW-0479">Metal-binding</keyword>
<dbReference type="Pfam" id="PF21508">
    <property type="entry name" value="MenC_N"/>
    <property type="match status" value="1"/>
</dbReference>
<feature type="binding site" evidence="4">
    <location>
        <position position="268"/>
    </location>
    <ligand>
        <name>Mg(2+)</name>
        <dbReference type="ChEBI" id="CHEBI:18420"/>
    </ligand>
</feature>
<dbReference type="EC" id="4.2.1.113" evidence="4 5"/>
<dbReference type="EMBL" id="BNJJ01000016">
    <property type="protein sequence ID" value="GHO87323.1"/>
    <property type="molecule type" value="Genomic_DNA"/>
</dbReference>
<dbReference type="SUPFAM" id="SSF54826">
    <property type="entry name" value="Enolase N-terminal domain-like"/>
    <property type="match status" value="1"/>
</dbReference>
<feature type="binding site" evidence="4">
    <location>
        <position position="243"/>
    </location>
    <ligand>
        <name>Mg(2+)</name>
        <dbReference type="ChEBI" id="CHEBI:18420"/>
    </ligand>
</feature>
<feature type="binding site" evidence="4">
    <location>
        <position position="217"/>
    </location>
    <ligand>
        <name>Mg(2+)</name>
        <dbReference type="ChEBI" id="CHEBI:18420"/>
    </ligand>
</feature>
<comment type="cofactor">
    <cofactor evidence="4">
        <name>a divalent metal cation</name>
        <dbReference type="ChEBI" id="CHEBI:60240"/>
    </cofactor>
</comment>
<evidence type="ECO:0000259" key="6">
    <source>
        <dbReference type="SMART" id="SM00922"/>
    </source>
</evidence>
<comment type="pathway">
    <text evidence="4">Quinol/quinone metabolism; 1,4-dihydroxy-2-naphthoate biosynthesis; 1,4-dihydroxy-2-naphthoate from chorismate: step 4/7.</text>
</comment>
<gene>
    <name evidence="4" type="primary">menC</name>
    <name evidence="7" type="ORF">KSZ_53290</name>
</gene>
<keyword evidence="4" id="KW-0474">Menaquinone biosynthesis</keyword>
<dbReference type="SMART" id="SM00922">
    <property type="entry name" value="MR_MLE"/>
    <property type="match status" value="1"/>
</dbReference>
<evidence type="ECO:0000256" key="3">
    <source>
        <dbReference type="ARBA" id="ARBA00023239"/>
    </source>
</evidence>
<dbReference type="SFLD" id="SFLDF00009">
    <property type="entry name" value="o-succinylbenzoate_synthase"/>
    <property type="match status" value="1"/>
</dbReference>
<dbReference type="Proteomes" id="UP000635565">
    <property type="component" value="Unassembled WGS sequence"/>
</dbReference>
<dbReference type="InterPro" id="IPR029065">
    <property type="entry name" value="Enolase_C-like"/>
</dbReference>
<dbReference type="InterPro" id="IPR010196">
    <property type="entry name" value="OSB_synthase_MenC1"/>
</dbReference>
<dbReference type="SUPFAM" id="SSF51604">
    <property type="entry name" value="Enolase C-terminal domain-like"/>
    <property type="match status" value="1"/>
</dbReference>
<dbReference type="Pfam" id="PF13378">
    <property type="entry name" value="MR_MLE_C"/>
    <property type="match status" value="1"/>
</dbReference>
<feature type="active site" description="Proton acceptor" evidence="4">
    <location>
        <position position="292"/>
    </location>
</feature>
<evidence type="ECO:0000256" key="1">
    <source>
        <dbReference type="ARBA" id="ARBA00022723"/>
    </source>
</evidence>
<dbReference type="InterPro" id="IPR036849">
    <property type="entry name" value="Enolase-like_C_sf"/>
</dbReference>
<comment type="catalytic activity">
    <reaction evidence="4">
        <text>(1R,6R)-6-hydroxy-2-succinyl-cyclohexa-2,4-diene-1-carboxylate = 2-succinylbenzoate + H2O</text>
        <dbReference type="Rhea" id="RHEA:10196"/>
        <dbReference type="ChEBI" id="CHEBI:15377"/>
        <dbReference type="ChEBI" id="CHEBI:18325"/>
        <dbReference type="ChEBI" id="CHEBI:58689"/>
        <dbReference type="EC" id="4.2.1.113"/>
    </reaction>
</comment>
<keyword evidence="2 4" id="KW-0460">Magnesium</keyword>
<proteinExistence type="inferred from homology"/>
<sequence>MVDHSRPTTLDLPIIRELIWTPYRVPLPTSFTSAHERLATRTGVIVEVRTSAGTSGIGECAPLPEFSGGTLQDVLACLPAMPQRLQGLSLLDALGKLDQLHDMLPTAARCGLETAVLDALGQYYRCSLATLLALPDLTELPTTQALELASSQVRPTLPVNTVIGAQKLESAVVQARQAAVQGFSCVKLKVGPQLSQTVELIAAVRSALGPSIHLRLDANESWNFEQARAILSACERWSIQYVEQPLPRSDLAGMAALRRAVSVPIAADEALSDLESARRVLAEEAAEVFVIKPQLAGGLRQSQQMIRQATARGIQSVITSTIEAGVGVAAALQLAAAMPEITLECGLATLPLLADDLIQETLPIQNGHIAPPAAPGLGVHIDRAALAKYI</sequence>
<dbReference type="InterPro" id="IPR013342">
    <property type="entry name" value="Mandelate_racemase_C"/>
</dbReference>
<protein>
    <recommendedName>
        <fullName evidence="4 5">o-succinylbenzoate synthase</fullName>
        <shortName evidence="4">OSB synthase</shortName>
        <shortName evidence="4">OSBS</shortName>
        <ecNumber evidence="4 5">4.2.1.113</ecNumber>
    </recommendedName>
    <alternativeName>
        <fullName evidence="4">4-(2'-carboxyphenyl)-4-oxybutyric acid synthase</fullName>
    </alternativeName>
    <alternativeName>
        <fullName evidence="4">o-succinylbenzoic acid synthase</fullName>
    </alternativeName>
</protein>
<reference evidence="7 8" key="1">
    <citation type="journal article" date="2021" name="Int. J. Syst. Evol. Microbiol.">
        <title>Reticulibacter mediterranei gen. nov., sp. nov., within the new family Reticulibacteraceae fam. nov., and Ktedonospora formicarum gen. nov., sp. nov., Ktedonobacter robiniae sp. nov., Dictyobacter formicarum sp. nov. and Dictyobacter arantiisoli sp. nov., belonging to the class Ktedonobacteria.</title>
        <authorList>
            <person name="Yabe S."/>
            <person name="Zheng Y."/>
            <person name="Wang C.M."/>
            <person name="Sakai Y."/>
            <person name="Abe K."/>
            <person name="Yokota A."/>
            <person name="Donadio S."/>
            <person name="Cavaletti L."/>
            <person name="Monciardini P."/>
        </authorList>
    </citation>
    <scope>NUCLEOTIDE SEQUENCE [LARGE SCALE GENOMIC DNA]</scope>
    <source>
        <strain evidence="7 8">SOSP1-9</strain>
    </source>
</reference>
<dbReference type="RefSeq" id="WP_201364894.1">
    <property type="nucleotide sequence ID" value="NZ_BNJJ01000016.1"/>
</dbReference>
<keyword evidence="3 4" id="KW-0456">Lyase</keyword>
<dbReference type="SFLD" id="SFLDG00180">
    <property type="entry name" value="muconate_cycloisomerase"/>
    <property type="match status" value="1"/>
</dbReference>
<dbReference type="PANTHER" id="PTHR48073">
    <property type="entry name" value="O-SUCCINYLBENZOATE SYNTHASE-RELATED"/>
    <property type="match status" value="1"/>
</dbReference>
<keyword evidence="8" id="KW-1185">Reference proteome</keyword>
<dbReference type="PANTHER" id="PTHR48073:SF2">
    <property type="entry name" value="O-SUCCINYLBENZOATE SYNTHASE"/>
    <property type="match status" value="1"/>
</dbReference>
<evidence type="ECO:0000256" key="2">
    <source>
        <dbReference type="ARBA" id="ARBA00022842"/>
    </source>
</evidence>